<dbReference type="PANTHER" id="PTHR11618:SF13">
    <property type="entry name" value="TRANSCRIPTION INITIATION FACTOR IIB"/>
    <property type="match status" value="1"/>
</dbReference>
<dbReference type="GO" id="GO:0097550">
    <property type="term" value="C:transcription preinitiation complex"/>
    <property type="evidence" value="ECO:0007669"/>
    <property type="project" value="TreeGrafter"/>
</dbReference>
<dbReference type="GO" id="GO:0070897">
    <property type="term" value="P:transcription preinitiation complex assembly"/>
    <property type="evidence" value="ECO:0007669"/>
    <property type="project" value="InterPro"/>
</dbReference>
<keyword evidence="2" id="KW-0805">Transcription regulation</keyword>
<evidence type="ECO:0000313" key="8">
    <source>
        <dbReference type="EMBL" id="KAK9847552.1"/>
    </source>
</evidence>
<dbReference type="InterPro" id="IPR000812">
    <property type="entry name" value="TFIIB"/>
</dbReference>
<keyword evidence="3" id="KW-0804">Transcription</keyword>
<dbReference type="PANTHER" id="PTHR11618">
    <property type="entry name" value="TRANSCRIPTION INITIATION FACTOR IIB-RELATED"/>
    <property type="match status" value="1"/>
</dbReference>
<dbReference type="Pfam" id="PF08271">
    <property type="entry name" value="Zn_Ribbon_TF"/>
    <property type="match status" value="1"/>
</dbReference>
<dbReference type="Gene3D" id="1.10.472.170">
    <property type="match status" value="1"/>
</dbReference>
<evidence type="ECO:0000256" key="2">
    <source>
        <dbReference type="ARBA" id="ARBA00023015"/>
    </source>
</evidence>
<dbReference type="PRINTS" id="PR00685">
    <property type="entry name" value="TIFACTORIIB"/>
</dbReference>
<dbReference type="EMBL" id="JALJOV010001457">
    <property type="protein sequence ID" value="KAK9847552.1"/>
    <property type="molecule type" value="Genomic_DNA"/>
</dbReference>
<dbReference type="Proteomes" id="UP001485043">
    <property type="component" value="Unassembled WGS sequence"/>
</dbReference>
<dbReference type="AlphaFoldDB" id="A0AAW1SMX8"/>
<dbReference type="Gene3D" id="1.10.472.10">
    <property type="entry name" value="Cyclin-like"/>
    <property type="match status" value="1"/>
</dbReference>
<evidence type="ECO:0000256" key="1">
    <source>
        <dbReference type="ARBA" id="ARBA00022737"/>
    </source>
</evidence>
<feature type="region of interest" description="Disordered" evidence="6">
    <location>
        <begin position="1"/>
        <end position="26"/>
    </location>
</feature>
<reference evidence="8 9" key="1">
    <citation type="journal article" date="2024" name="Nat. Commun.">
        <title>Phylogenomics reveals the evolutionary origins of lichenization in chlorophyte algae.</title>
        <authorList>
            <person name="Puginier C."/>
            <person name="Libourel C."/>
            <person name="Otte J."/>
            <person name="Skaloud P."/>
            <person name="Haon M."/>
            <person name="Grisel S."/>
            <person name="Petersen M."/>
            <person name="Berrin J.G."/>
            <person name="Delaux P.M."/>
            <person name="Dal Grande F."/>
            <person name="Keller J."/>
        </authorList>
    </citation>
    <scope>NUCLEOTIDE SEQUENCE [LARGE SCALE GENOMIC DNA]</scope>
    <source>
        <strain evidence="8 9">SAG 2523</strain>
    </source>
</reference>
<evidence type="ECO:0000256" key="5">
    <source>
        <dbReference type="PROSITE-ProRule" id="PRU00469"/>
    </source>
</evidence>
<keyword evidence="5" id="KW-0479">Metal-binding</keyword>
<dbReference type="InterPro" id="IPR013137">
    <property type="entry name" value="Znf_TFIIB"/>
</dbReference>
<feature type="domain" description="TFIIB-type" evidence="7">
    <location>
        <begin position="48"/>
        <end position="79"/>
    </location>
</feature>
<evidence type="ECO:0000256" key="3">
    <source>
        <dbReference type="ARBA" id="ARBA00023163"/>
    </source>
</evidence>
<dbReference type="SUPFAM" id="SSF57783">
    <property type="entry name" value="Zinc beta-ribbon"/>
    <property type="match status" value="1"/>
</dbReference>
<dbReference type="InterPro" id="IPR036915">
    <property type="entry name" value="Cyclin-like_sf"/>
</dbReference>
<keyword evidence="9" id="KW-1185">Reference proteome</keyword>
<accession>A0AAW1SMX8</accession>
<comment type="caution">
    <text evidence="8">The sequence shown here is derived from an EMBL/GenBank/DDBJ whole genome shotgun (WGS) entry which is preliminary data.</text>
</comment>
<evidence type="ECO:0000256" key="6">
    <source>
        <dbReference type="SAM" id="MobiDB-lite"/>
    </source>
</evidence>
<gene>
    <name evidence="8" type="ORF">WJX84_002771</name>
</gene>
<evidence type="ECO:0000313" key="9">
    <source>
        <dbReference type="Proteomes" id="UP001485043"/>
    </source>
</evidence>
<organism evidence="8 9">
    <name type="scientific">Apatococcus fuscideae</name>
    <dbReference type="NCBI Taxonomy" id="2026836"/>
    <lineage>
        <taxon>Eukaryota</taxon>
        <taxon>Viridiplantae</taxon>
        <taxon>Chlorophyta</taxon>
        <taxon>core chlorophytes</taxon>
        <taxon>Trebouxiophyceae</taxon>
        <taxon>Chlorellales</taxon>
        <taxon>Chlorellaceae</taxon>
        <taxon>Apatococcus</taxon>
    </lineage>
</organism>
<dbReference type="Pfam" id="PF00382">
    <property type="entry name" value="TFIIB"/>
    <property type="match status" value="1"/>
</dbReference>
<sequence length="383" mass="40631">MPPQLAYGRGSGNTPGADSAANHTDPLGRLGSALEEMTTTNELHREVHDFECAECGSLTYVDDHASGDRICDSCGLVAEAHAIDEHSEWRTFNDSDRPGADMNRVGGPVNNLLSNGGIGSTVIGKATKGDAGGLVQTLQRVGNTGGPDRAIIAAQGTINRLADNLGLTRNIKDCATELFKRALDAGLVKGRSHSAFCLGAIMHSCRINNLGRSFEEVSKVSDQCTKKAMTKAFKTMQTNVLTAQERVLTVGAHPADYMVRLCNQLGLGAQHQKACQDFYENAVPRGGKERSGSLAGIRPWDSRSPPSVTGAILYIVSSLFLAAGKSDVKVPISEISNTVGTSAQTIKSTVKDLQADFAVLLPSWIASPQQVEKMIEDGYGGSE</sequence>
<keyword evidence="5" id="KW-0862">Zinc</keyword>
<evidence type="ECO:0000256" key="4">
    <source>
        <dbReference type="ARBA" id="ARBA00031706"/>
    </source>
</evidence>
<proteinExistence type="predicted"/>
<keyword evidence="5" id="KW-0863">Zinc-finger</keyword>
<protein>
    <recommendedName>
        <fullName evidence="4">General transcription factor TFIIB</fullName>
    </recommendedName>
</protein>
<dbReference type="InterPro" id="IPR013150">
    <property type="entry name" value="TFIIB_cyclin"/>
</dbReference>
<dbReference type="SUPFAM" id="SSF47954">
    <property type="entry name" value="Cyclin-like"/>
    <property type="match status" value="2"/>
</dbReference>
<dbReference type="GO" id="GO:0008270">
    <property type="term" value="F:zinc ion binding"/>
    <property type="evidence" value="ECO:0007669"/>
    <property type="project" value="UniProtKB-KW"/>
</dbReference>
<dbReference type="PROSITE" id="PS51134">
    <property type="entry name" value="ZF_TFIIB"/>
    <property type="match status" value="1"/>
</dbReference>
<keyword evidence="1" id="KW-0677">Repeat</keyword>
<dbReference type="GO" id="GO:0005634">
    <property type="term" value="C:nucleus"/>
    <property type="evidence" value="ECO:0007669"/>
    <property type="project" value="TreeGrafter"/>
</dbReference>
<dbReference type="GO" id="GO:0017025">
    <property type="term" value="F:TBP-class protein binding"/>
    <property type="evidence" value="ECO:0007669"/>
    <property type="project" value="InterPro"/>
</dbReference>
<evidence type="ECO:0000259" key="7">
    <source>
        <dbReference type="PROSITE" id="PS51134"/>
    </source>
</evidence>
<name>A0AAW1SMX8_9CHLO</name>